<dbReference type="AlphaFoldDB" id="V4M5V1"/>
<dbReference type="STRING" id="72664.V4M5V1"/>
<evidence type="ECO:0000313" key="9">
    <source>
        <dbReference type="Proteomes" id="UP000030689"/>
    </source>
</evidence>
<evidence type="ECO:0000256" key="4">
    <source>
        <dbReference type="ARBA" id="ARBA00022737"/>
    </source>
</evidence>
<dbReference type="InterPro" id="IPR050581">
    <property type="entry name" value="CRR_secretory_protein"/>
</dbReference>
<sequence length="258" mass="29151">MYSSYFQSKRLVSIHILAIQLLLVRSVSSLNLTNAYLHHKCFLNQGNYKPGSKYEKDLNSLISHLSTGNFPDGFEHMSNEEAPPNSVNVIIQCRGDSYGSTCRSCFATAVAELRRRCPRNKGATIWYDQCFLDIGTINSTPRKIDYQNTFSMHNPNNMKGDKESFNKKTRDFLSSLILKADKAEANSTNLLYYAAGEISLGANKLYAMVQCAKDIARCKDCLEWSIRQLSKCCDGKQGARVLGTSCNLRYEIYPFLRT</sequence>
<evidence type="ECO:0000256" key="1">
    <source>
        <dbReference type="ARBA" id="ARBA00004613"/>
    </source>
</evidence>
<feature type="signal peptide" evidence="6">
    <location>
        <begin position="1"/>
        <end position="29"/>
    </location>
</feature>
<keyword evidence="2" id="KW-0964">Secreted</keyword>
<dbReference type="Gramene" id="ESQ47673">
    <property type="protein sequence ID" value="ESQ47673"/>
    <property type="gene ID" value="EUTSA_v10022153mg"/>
</dbReference>
<dbReference type="InterPro" id="IPR038408">
    <property type="entry name" value="GNK2_sf"/>
</dbReference>
<feature type="domain" description="Gnk2-homologous" evidence="7">
    <location>
        <begin position="36"/>
        <end position="139"/>
    </location>
</feature>
<evidence type="ECO:0000256" key="3">
    <source>
        <dbReference type="ARBA" id="ARBA00022729"/>
    </source>
</evidence>
<name>V4M5V1_EUTSA</name>
<dbReference type="PANTHER" id="PTHR32411:SF43">
    <property type="entry name" value="CYSTEINE-RICH REPEAT SECRETORY PROTEIN 38"/>
    <property type="match status" value="1"/>
</dbReference>
<keyword evidence="4" id="KW-0677">Repeat</keyword>
<dbReference type="PANTHER" id="PTHR32411">
    <property type="entry name" value="CYSTEINE-RICH REPEAT SECRETORY PROTEIN 38-RELATED"/>
    <property type="match status" value="1"/>
</dbReference>
<evidence type="ECO:0000256" key="5">
    <source>
        <dbReference type="ARBA" id="ARBA00038515"/>
    </source>
</evidence>
<comment type="similarity">
    <text evidence="5">Belongs to the cysteine-rich repeat secretory protein family.</text>
</comment>
<accession>V4M5V1</accession>
<dbReference type="eggNOG" id="ENOG502QPWH">
    <property type="taxonomic scope" value="Eukaryota"/>
</dbReference>
<evidence type="ECO:0000259" key="7">
    <source>
        <dbReference type="PROSITE" id="PS51473"/>
    </source>
</evidence>
<evidence type="ECO:0000313" key="8">
    <source>
        <dbReference type="EMBL" id="ESQ47673.1"/>
    </source>
</evidence>
<evidence type="ECO:0000256" key="6">
    <source>
        <dbReference type="SAM" id="SignalP"/>
    </source>
</evidence>
<reference evidence="8 9" key="1">
    <citation type="journal article" date="2013" name="Front. Plant Sci.">
        <title>The Reference Genome of the Halophytic Plant Eutrema salsugineum.</title>
        <authorList>
            <person name="Yang R."/>
            <person name="Jarvis D.E."/>
            <person name="Chen H."/>
            <person name="Beilstein M.A."/>
            <person name="Grimwood J."/>
            <person name="Jenkins J."/>
            <person name="Shu S."/>
            <person name="Prochnik S."/>
            <person name="Xin M."/>
            <person name="Ma C."/>
            <person name="Schmutz J."/>
            <person name="Wing R.A."/>
            <person name="Mitchell-Olds T."/>
            <person name="Schumaker K.S."/>
            <person name="Wang X."/>
        </authorList>
    </citation>
    <scope>NUCLEOTIDE SEQUENCE [LARGE SCALE GENOMIC DNA]</scope>
</reference>
<organism evidence="8 9">
    <name type="scientific">Eutrema salsugineum</name>
    <name type="common">Saltwater cress</name>
    <name type="synonym">Sisymbrium salsugineum</name>
    <dbReference type="NCBI Taxonomy" id="72664"/>
    <lineage>
        <taxon>Eukaryota</taxon>
        <taxon>Viridiplantae</taxon>
        <taxon>Streptophyta</taxon>
        <taxon>Embryophyta</taxon>
        <taxon>Tracheophyta</taxon>
        <taxon>Spermatophyta</taxon>
        <taxon>Magnoliopsida</taxon>
        <taxon>eudicotyledons</taxon>
        <taxon>Gunneridae</taxon>
        <taxon>Pentapetalae</taxon>
        <taxon>rosids</taxon>
        <taxon>malvids</taxon>
        <taxon>Brassicales</taxon>
        <taxon>Brassicaceae</taxon>
        <taxon>Eutremeae</taxon>
        <taxon>Eutrema</taxon>
    </lineage>
</organism>
<evidence type="ECO:0000256" key="2">
    <source>
        <dbReference type="ARBA" id="ARBA00022525"/>
    </source>
</evidence>
<dbReference type="Proteomes" id="UP000030689">
    <property type="component" value="Unassembled WGS sequence"/>
</dbReference>
<dbReference type="Pfam" id="PF01657">
    <property type="entry name" value="Stress-antifung"/>
    <property type="match status" value="2"/>
</dbReference>
<dbReference type="Gene3D" id="3.30.430.20">
    <property type="entry name" value="Gnk2 domain, C-X8-C-X2-C motif"/>
    <property type="match status" value="2"/>
</dbReference>
<feature type="domain" description="Gnk2-homologous" evidence="7">
    <location>
        <begin position="146"/>
        <end position="255"/>
    </location>
</feature>
<keyword evidence="9" id="KW-1185">Reference proteome</keyword>
<dbReference type="OrthoDB" id="696781at2759"/>
<keyword evidence="3 6" id="KW-0732">Signal</keyword>
<protein>
    <recommendedName>
        <fullName evidence="7">Gnk2-homologous domain-containing protein</fullName>
    </recommendedName>
</protein>
<dbReference type="InterPro" id="IPR002902">
    <property type="entry name" value="GNK2"/>
</dbReference>
<feature type="chain" id="PRO_5004724468" description="Gnk2-homologous domain-containing protein" evidence="6">
    <location>
        <begin position="30"/>
        <end position="258"/>
    </location>
</feature>
<dbReference type="EMBL" id="KI517408">
    <property type="protein sequence ID" value="ESQ47673.1"/>
    <property type="molecule type" value="Genomic_DNA"/>
</dbReference>
<proteinExistence type="inferred from homology"/>
<dbReference type="GO" id="GO:0005576">
    <property type="term" value="C:extracellular region"/>
    <property type="evidence" value="ECO:0007669"/>
    <property type="project" value="UniProtKB-SubCell"/>
</dbReference>
<dbReference type="OMA" id="CLEWSIS"/>
<dbReference type="PROSITE" id="PS51473">
    <property type="entry name" value="GNK2"/>
    <property type="match status" value="2"/>
</dbReference>
<gene>
    <name evidence="8" type="ORF">EUTSA_v10022153mg</name>
</gene>
<dbReference type="CDD" id="cd23509">
    <property type="entry name" value="Gnk2-like"/>
    <property type="match status" value="2"/>
</dbReference>
<comment type="subcellular location">
    <subcellularLocation>
        <location evidence="1">Secreted</location>
    </subcellularLocation>
</comment>
<dbReference type="KEGG" id="eus:EUTSA_v10022153mg"/>